<evidence type="ECO:0000313" key="2">
    <source>
        <dbReference type="Proteomes" id="UP000712281"/>
    </source>
</evidence>
<reference evidence="1" key="1">
    <citation type="submission" date="2019-12" db="EMBL/GenBank/DDBJ databases">
        <title>Genome sequencing and annotation of Brassica cretica.</title>
        <authorList>
            <person name="Studholme D.J."/>
            <person name="Sarris P.F."/>
        </authorList>
    </citation>
    <scope>NUCLEOTIDE SEQUENCE</scope>
    <source>
        <strain evidence="1">PFS-001/15</strain>
        <tissue evidence="1">Leaf</tissue>
    </source>
</reference>
<dbReference type="Proteomes" id="UP000712281">
    <property type="component" value="Unassembled WGS sequence"/>
</dbReference>
<sequence>MCLKVFIRLAVIEVEIWSDSSLVVVVVNKSSLAPDIDLEGHDLESVLSYDSDDDDAICGYSEYDNSSESSLDDDDD</sequence>
<dbReference type="EMBL" id="QGKW02002005">
    <property type="protein sequence ID" value="KAF2543100.1"/>
    <property type="molecule type" value="Genomic_DNA"/>
</dbReference>
<proteinExistence type="predicted"/>
<comment type="caution">
    <text evidence="1">The sequence shown here is derived from an EMBL/GenBank/DDBJ whole genome shotgun (WGS) entry which is preliminary data.</text>
</comment>
<gene>
    <name evidence="1" type="ORF">F2Q68_00031661</name>
</gene>
<evidence type="ECO:0000313" key="1">
    <source>
        <dbReference type="EMBL" id="KAF2543100.1"/>
    </source>
</evidence>
<accession>A0A8S9GB28</accession>
<name>A0A8S9GB28_BRACR</name>
<dbReference type="AlphaFoldDB" id="A0A8S9GB28"/>
<organism evidence="1 2">
    <name type="scientific">Brassica cretica</name>
    <name type="common">Mustard</name>
    <dbReference type="NCBI Taxonomy" id="69181"/>
    <lineage>
        <taxon>Eukaryota</taxon>
        <taxon>Viridiplantae</taxon>
        <taxon>Streptophyta</taxon>
        <taxon>Embryophyta</taxon>
        <taxon>Tracheophyta</taxon>
        <taxon>Spermatophyta</taxon>
        <taxon>Magnoliopsida</taxon>
        <taxon>eudicotyledons</taxon>
        <taxon>Gunneridae</taxon>
        <taxon>Pentapetalae</taxon>
        <taxon>rosids</taxon>
        <taxon>malvids</taxon>
        <taxon>Brassicales</taxon>
        <taxon>Brassicaceae</taxon>
        <taxon>Brassiceae</taxon>
        <taxon>Brassica</taxon>
    </lineage>
</organism>
<protein>
    <submittedName>
        <fullName evidence="1">Uncharacterized protein</fullName>
    </submittedName>
</protein>